<dbReference type="AlphaFoldDB" id="A0A165Z4V1"/>
<organism evidence="1 2">
    <name type="scientific">Exidia glandulosa HHB12029</name>
    <dbReference type="NCBI Taxonomy" id="1314781"/>
    <lineage>
        <taxon>Eukaryota</taxon>
        <taxon>Fungi</taxon>
        <taxon>Dikarya</taxon>
        <taxon>Basidiomycota</taxon>
        <taxon>Agaricomycotina</taxon>
        <taxon>Agaricomycetes</taxon>
        <taxon>Auriculariales</taxon>
        <taxon>Exidiaceae</taxon>
        <taxon>Exidia</taxon>
    </lineage>
</organism>
<keyword evidence="2" id="KW-1185">Reference proteome</keyword>
<protein>
    <submittedName>
        <fullName evidence="1">Uncharacterized protein</fullName>
    </submittedName>
</protein>
<dbReference type="InParanoid" id="A0A165Z4V1"/>
<sequence length="236" mass="26027">MPARHISDYLLKTALSSSRSPSTVTLSTASLPQPYLFYPLTIFTSRVLLDYGVWCVCRIKIVTAISAHFTTMIQIPDSVICALELRQLKTGYTSLALRVFLSEMLIATSLRIHTKDMELASRADLLLTRYGGPGAGPAGRCRAVCTRGVVFTSSLPPCPTHAPRYWHADIHVSYSSLCLVSDVSRGAALVTEPDLSSAPTLAHGPEHLRCADYYVQQYREKPFTHRPAIEPLIFGM</sequence>
<gene>
    <name evidence="1" type="ORF">EXIGLDRAFT_846615</name>
</gene>
<reference evidence="1 2" key="1">
    <citation type="journal article" date="2016" name="Mol. Biol. Evol.">
        <title>Comparative Genomics of Early-Diverging Mushroom-Forming Fungi Provides Insights into the Origins of Lignocellulose Decay Capabilities.</title>
        <authorList>
            <person name="Nagy L.G."/>
            <person name="Riley R."/>
            <person name="Tritt A."/>
            <person name="Adam C."/>
            <person name="Daum C."/>
            <person name="Floudas D."/>
            <person name="Sun H."/>
            <person name="Yadav J.S."/>
            <person name="Pangilinan J."/>
            <person name="Larsson K.H."/>
            <person name="Matsuura K."/>
            <person name="Barry K."/>
            <person name="Labutti K."/>
            <person name="Kuo R."/>
            <person name="Ohm R.A."/>
            <person name="Bhattacharya S.S."/>
            <person name="Shirouzu T."/>
            <person name="Yoshinaga Y."/>
            <person name="Martin F.M."/>
            <person name="Grigoriev I.V."/>
            <person name="Hibbett D.S."/>
        </authorList>
    </citation>
    <scope>NUCLEOTIDE SEQUENCE [LARGE SCALE GENOMIC DNA]</scope>
    <source>
        <strain evidence="1 2">HHB12029</strain>
    </source>
</reference>
<accession>A0A165Z4V1</accession>
<dbReference type="Proteomes" id="UP000077266">
    <property type="component" value="Unassembled WGS sequence"/>
</dbReference>
<proteinExistence type="predicted"/>
<evidence type="ECO:0000313" key="1">
    <source>
        <dbReference type="EMBL" id="KZV79359.1"/>
    </source>
</evidence>
<dbReference type="EMBL" id="KV426632">
    <property type="protein sequence ID" value="KZV79359.1"/>
    <property type="molecule type" value="Genomic_DNA"/>
</dbReference>
<name>A0A165Z4V1_EXIGL</name>
<evidence type="ECO:0000313" key="2">
    <source>
        <dbReference type="Proteomes" id="UP000077266"/>
    </source>
</evidence>